<dbReference type="SUPFAM" id="SSF52954">
    <property type="entry name" value="Class II aaRS ABD-related"/>
    <property type="match status" value="1"/>
</dbReference>
<protein>
    <recommendedName>
        <fullName evidence="3">Histidyl-tRNA synthetase</fullName>
    </recommendedName>
</protein>
<feature type="domain" description="Anticodon-binding" evidence="4">
    <location>
        <begin position="315"/>
        <end position="385"/>
    </location>
</feature>
<dbReference type="STRING" id="1798475.A2837_00560"/>
<comment type="caution">
    <text evidence="5">The sequence shown here is derived from an EMBL/GenBank/DDBJ whole genome shotgun (WGS) entry which is preliminary data.</text>
</comment>
<dbReference type="InterPro" id="IPR045864">
    <property type="entry name" value="aa-tRNA-synth_II/BPL/LPL"/>
</dbReference>
<dbReference type="Proteomes" id="UP000176322">
    <property type="component" value="Unassembled WGS sequence"/>
</dbReference>
<dbReference type="Pfam" id="PF03129">
    <property type="entry name" value="HGTP_anticodon"/>
    <property type="match status" value="1"/>
</dbReference>
<accession>A0A1F6BXF0</accession>
<evidence type="ECO:0000313" key="6">
    <source>
        <dbReference type="Proteomes" id="UP000176322"/>
    </source>
</evidence>
<proteinExistence type="inferred from homology"/>
<dbReference type="InterPro" id="IPR004516">
    <property type="entry name" value="HisRS/HisZ"/>
</dbReference>
<keyword evidence="2" id="KW-0436">Ligase</keyword>
<dbReference type="InterPro" id="IPR036621">
    <property type="entry name" value="Anticodon-bd_dom_sf"/>
</dbReference>
<dbReference type="SUPFAM" id="SSF55681">
    <property type="entry name" value="Class II aaRS and biotin synthetases"/>
    <property type="match status" value="1"/>
</dbReference>
<evidence type="ECO:0000256" key="3">
    <source>
        <dbReference type="ARBA" id="ARBA00030619"/>
    </source>
</evidence>
<dbReference type="Gene3D" id="3.30.930.10">
    <property type="entry name" value="Bira Bifunctional Protein, Domain 2"/>
    <property type="match status" value="1"/>
</dbReference>
<name>A0A1F6BXF0_9BACT</name>
<evidence type="ECO:0000256" key="2">
    <source>
        <dbReference type="ARBA" id="ARBA00023146"/>
    </source>
</evidence>
<evidence type="ECO:0000313" key="5">
    <source>
        <dbReference type="EMBL" id="OGG41626.1"/>
    </source>
</evidence>
<sequence length="389" mass="43897">MEVSTTEFTKRAVATCEHFGFRHQSIFRNLPECKNCTVTLNHNASALDKRKDGVGGLIAGGVSAYADGKLNALQEPVFYYNLEPVARTGEVALSLHIFGVEKSIAEAILIQTIRSLLQESGLPNQTVRINSLGDNDSQTRYTRELTNFLKRRVNDMPKPARELMKEHSTLALQNLIEENHPLVQKCPSPLEHLTDQSRRHFREIVEYLDMSETPYEIDPRLFGHYHCWNDAIFTIDQNDELGNLLPEQPFRIQGGRYSSFFERHSKTRVPAVGAVVILQGKRSPARLPRPHQYKPNISIIQLGFGPKVRSLLLIDQLRKAGINLHQDLASDSLSAQLRAAEARGTLYTIIIGQKEYVDGTVILRDMLGRNQESVLMSDLPARLKKIHTA</sequence>
<evidence type="ECO:0000259" key="4">
    <source>
        <dbReference type="Pfam" id="PF03129"/>
    </source>
</evidence>
<gene>
    <name evidence="5" type="ORF">A2837_00560</name>
</gene>
<dbReference type="EMBL" id="MFKO01000005">
    <property type="protein sequence ID" value="OGG41626.1"/>
    <property type="molecule type" value="Genomic_DNA"/>
</dbReference>
<organism evidence="5 6">
    <name type="scientific">Candidatus Kaiserbacteria bacterium RIFCSPHIGHO2_01_FULL_46_22</name>
    <dbReference type="NCBI Taxonomy" id="1798475"/>
    <lineage>
        <taxon>Bacteria</taxon>
        <taxon>Candidatus Kaiseribacteriota</taxon>
    </lineage>
</organism>
<dbReference type="PANTHER" id="PTHR43707:SF1">
    <property type="entry name" value="HISTIDINE--TRNA LIGASE, MITOCHONDRIAL-RELATED"/>
    <property type="match status" value="1"/>
</dbReference>
<dbReference type="GO" id="GO:0005737">
    <property type="term" value="C:cytoplasm"/>
    <property type="evidence" value="ECO:0007669"/>
    <property type="project" value="InterPro"/>
</dbReference>
<dbReference type="AlphaFoldDB" id="A0A1F6BXF0"/>
<dbReference type="GO" id="GO:0004821">
    <property type="term" value="F:histidine-tRNA ligase activity"/>
    <property type="evidence" value="ECO:0007669"/>
    <property type="project" value="TreeGrafter"/>
</dbReference>
<dbReference type="GO" id="GO:0006427">
    <property type="term" value="P:histidyl-tRNA aminoacylation"/>
    <property type="evidence" value="ECO:0007669"/>
    <property type="project" value="TreeGrafter"/>
</dbReference>
<comment type="similarity">
    <text evidence="1">Belongs to the class-II aminoacyl-tRNA synthetase family.</text>
</comment>
<dbReference type="InterPro" id="IPR004154">
    <property type="entry name" value="Anticodon-bd"/>
</dbReference>
<evidence type="ECO:0000256" key="1">
    <source>
        <dbReference type="ARBA" id="ARBA00008226"/>
    </source>
</evidence>
<keyword evidence="2" id="KW-0030">Aminoacyl-tRNA synthetase</keyword>
<reference evidence="5 6" key="1">
    <citation type="journal article" date="2016" name="Nat. Commun.">
        <title>Thousands of microbial genomes shed light on interconnected biogeochemical processes in an aquifer system.</title>
        <authorList>
            <person name="Anantharaman K."/>
            <person name="Brown C.T."/>
            <person name="Hug L.A."/>
            <person name="Sharon I."/>
            <person name="Castelle C.J."/>
            <person name="Probst A.J."/>
            <person name="Thomas B.C."/>
            <person name="Singh A."/>
            <person name="Wilkins M.J."/>
            <person name="Karaoz U."/>
            <person name="Brodie E.L."/>
            <person name="Williams K.H."/>
            <person name="Hubbard S.S."/>
            <person name="Banfield J.F."/>
        </authorList>
    </citation>
    <scope>NUCLEOTIDE SEQUENCE [LARGE SCALE GENOMIC DNA]</scope>
</reference>
<dbReference type="Gene3D" id="3.40.50.800">
    <property type="entry name" value="Anticodon-binding domain"/>
    <property type="match status" value="1"/>
</dbReference>
<dbReference type="PANTHER" id="PTHR43707">
    <property type="entry name" value="HISTIDYL-TRNA SYNTHETASE"/>
    <property type="match status" value="1"/>
</dbReference>